<evidence type="ECO:0000313" key="1">
    <source>
        <dbReference type="EMBL" id="SPM46178.1"/>
    </source>
</evidence>
<evidence type="ECO:0000313" key="2">
    <source>
        <dbReference type="Proteomes" id="UP000244889"/>
    </source>
</evidence>
<dbReference type="Pfam" id="PF06834">
    <property type="entry name" value="TraU"/>
    <property type="match status" value="1"/>
</dbReference>
<name>A0A2R8F4K7_ORITS</name>
<organism evidence="1 2">
    <name type="scientific">Orientia tsutsugamushi</name>
    <name type="common">Rickettsia tsutsugamushi</name>
    <dbReference type="NCBI Taxonomy" id="784"/>
    <lineage>
        <taxon>Bacteria</taxon>
        <taxon>Pseudomonadati</taxon>
        <taxon>Pseudomonadota</taxon>
        <taxon>Alphaproteobacteria</taxon>
        <taxon>Rickettsiales</taxon>
        <taxon>Rickettsiaceae</taxon>
        <taxon>Rickettsieae</taxon>
        <taxon>Orientia</taxon>
    </lineage>
</organism>
<protein>
    <submittedName>
        <fullName evidence="1">Conjugative transfer protein</fullName>
    </submittedName>
</protein>
<proteinExistence type="predicted"/>
<dbReference type="EMBL" id="OOHR01000020">
    <property type="protein sequence ID" value="SPM46178.1"/>
    <property type="molecule type" value="Genomic_DNA"/>
</dbReference>
<accession>A0A2R8F4K7</accession>
<gene>
    <name evidence="1" type="ORF">FPW1038_00563</name>
</gene>
<dbReference type="AlphaFoldDB" id="A0A2R8F4K7"/>
<sequence>MSCSTGLLASDYAFWYAGCQGMLYPFTGTAEAHNGGVGSVLMVGKFMAKMHRQLMLLGYYSYKRLCGKYPMPIMKKSQYQLQMTYPIPETKSCKSIVQTEAIVIYNEVCV</sequence>
<dbReference type="Proteomes" id="UP000244889">
    <property type="component" value="Unassembled WGS sequence"/>
</dbReference>
<dbReference type="InterPro" id="IPR009649">
    <property type="entry name" value="TraU"/>
</dbReference>
<reference evidence="2" key="1">
    <citation type="submission" date="2018-03" db="EMBL/GenBank/DDBJ databases">
        <authorList>
            <person name="Batty M. E."/>
            <person name="Batty M E."/>
        </authorList>
    </citation>
    <scope>NUCLEOTIDE SEQUENCE [LARGE SCALE GENOMIC DNA]</scope>
</reference>